<reference evidence="5 6" key="1">
    <citation type="submission" date="2017-12" db="EMBL/GenBank/DDBJ databases">
        <title>Phylogenetic diversity of female urinary microbiome.</title>
        <authorList>
            <person name="Thomas-White K."/>
            <person name="Wolfe A.J."/>
        </authorList>
    </citation>
    <scope>NUCLEOTIDE SEQUENCE [LARGE SCALE GENOMIC DNA]</scope>
    <source>
        <strain evidence="5 6">UMB0416</strain>
    </source>
</reference>
<dbReference type="InterPro" id="IPR051400">
    <property type="entry name" value="HAD-like_hydrolase"/>
</dbReference>
<proteinExistence type="predicted"/>
<dbReference type="RefSeq" id="WP_101964796.1">
    <property type="nucleotide sequence ID" value="NZ_PKJS01000011.1"/>
</dbReference>
<protein>
    <submittedName>
        <fullName evidence="5">HAD family hydrolase</fullName>
    </submittedName>
</protein>
<evidence type="ECO:0000256" key="3">
    <source>
        <dbReference type="ARBA" id="ARBA00022801"/>
    </source>
</evidence>
<dbReference type="InterPro" id="IPR036412">
    <property type="entry name" value="HAD-like_sf"/>
</dbReference>
<sequence>MTSKNNAIVFDLDDTLYPEIDYLKSAYQFISERIAPIDKTLYSLMIEKYFKNENVFDYVEKTYNVDKSQLLNWYRTHFPHLKLYPYVECFLKNFRDDFKFAIITDGRSITQRNKIKSLGLDLYIDTIIISEEIGSEKPSLANFDKVEQLLNCESYCYIADNTKKDFVTPNMMGWLTICLNDQGNNIHKQDFSLPDEFLADIRVSSWQEIENIFSKKVKLIRGK</sequence>
<dbReference type="GO" id="GO:0044281">
    <property type="term" value="P:small molecule metabolic process"/>
    <property type="evidence" value="ECO:0007669"/>
    <property type="project" value="UniProtKB-ARBA"/>
</dbReference>
<dbReference type="SFLD" id="SFLDG01129">
    <property type="entry name" value="C1.5:_HAD__Beta-PGM__Phosphata"/>
    <property type="match status" value="1"/>
</dbReference>
<evidence type="ECO:0000256" key="2">
    <source>
        <dbReference type="ARBA" id="ARBA00022723"/>
    </source>
</evidence>
<dbReference type="InterPro" id="IPR023214">
    <property type="entry name" value="HAD_sf"/>
</dbReference>
<dbReference type="GO" id="GO:0016791">
    <property type="term" value="F:phosphatase activity"/>
    <property type="evidence" value="ECO:0007669"/>
    <property type="project" value="TreeGrafter"/>
</dbReference>
<accession>A0A2I1RGR6</accession>
<organism evidence="5 6">
    <name type="scientific">Faucicola osloensis</name>
    <name type="common">Moraxella osloensis</name>
    <dbReference type="NCBI Taxonomy" id="34062"/>
    <lineage>
        <taxon>Bacteria</taxon>
        <taxon>Pseudomonadati</taxon>
        <taxon>Pseudomonadota</taxon>
        <taxon>Gammaproteobacteria</taxon>
        <taxon>Moraxellales</taxon>
        <taxon>Moraxellaceae</taxon>
        <taxon>Faucicola</taxon>
    </lineage>
</organism>
<evidence type="ECO:0000256" key="4">
    <source>
        <dbReference type="ARBA" id="ARBA00022842"/>
    </source>
</evidence>
<dbReference type="InterPro" id="IPR041492">
    <property type="entry name" value="HAD_2"/>
</dbReference>
<dbReference type="PANTHER" id="PTHR46470:SF2">
    <property type="entry name" value="GLYCERALDEHYDE 3-PHOSPHATE PHOSPHATASE"/>
    <property type="match status" value="1"/>
</dbReference>
<dbReference type="Pfam" id="PF13419">
    <property type="entry name" value="HAD_2"/>
    <property type="match status" value="1"/>
</dbReference>
<dbReference type="Gene3D" id="3.40.50.1000">
    <property type="entry name" value="HAD superfamily/HAD-like"/>
    <property type="match status" value="1"/>
</dbReference>
<dbReference type="PANTHER" id="PTHR46470">
    <property type="entry name" value="N-ACYLNEURAMINATE-9-PHOSPHATASE"/>
    <property type="match status" value="1"/>
</dbReference>
<comment type="caution">
    <text evidence="5">The sequence shown here is derived from an EMBL/GenBank/DDBJ whole genome shotgun (WGS) entry which is preliminary data.</text>
</comment>
<name>A0A2I1RGR6_FAUOS</name>
<keyword evidence="4" id="KW-0460">Magnesium</keyword>
<dbReference type="NCBIfam" id="TIGR01549">
    <property type="entry name" value="HAD-SF-IA-v1"/>
    <property type="match status" value="1"/>
</dbReference>
<dbReference type="EMBL" id="PKJS01000011">
    <property type="protein sequence ID" value="PKZ68329.1"/>
    <property type="molecule type" value="Genomic_DNA"/>
</dbReference>
<evidence type="ECO:0000313" key="5">
    <source>
        <dbReference type="EMBL" id="PKZ68329.1"/>
    </source>
</evidence>
<dbReference type="InterPro" id="IPR006439">
    <property type="entry name" value="HAD-SF_hydro_IA"/>
</dbReference>
<evidence type="ECO:0000256" key="1">
    <source>
        <dbReference type="ARBA" id="ARBA00001946"/>
    </source>
</evidence>
<evidence type="ECO:0000313" key="6">
    <source>
        <dbReference type="Proteomes" id="UP000234914"/>
    </source>
</evidence>
<dbReference type="SFLD" id="SFLDS00003">
    <property type="entry name" value="Haloacid_Dehalogenase"/>
    <property type="match status" value="1"/>
</dbReference>
<keyword evidence="3 5" id="KW-0378">Hydrolase</keyword>
<gene>
    <name evidence="5" type="ORF">CYJ96_09340</name>
</gene>
<keyword evidence="2" id="KW-0479">Metal-binding</keyword>
<comment type="cofactor">
    <cofactor evidence="1">
        <name>Mg(2+)</name>
        <dbReference type="ChEBI" id="CHEBI:18420"/>
    </cofactor>
</comment>
<dbReference type="SUPFAM" id="SSF56784">
    <property type="entry name" value="HAD-like"/>
    <property type="match status" value="1"/>
</dbReference>
<dbReference type="GO" id="GO:0046872">
    <property type="term" value="F:metal ion binding"/>
    <property type="evidence" value="ECO:0007669"/>
    <property type="project" value="UniProtKB-KW"/>
</dbReference>
<dbReference type="Proteomes" id="UP000234914">
    <property type="component" value="Unassembled WGS sequence"/>
</dbReference>
<dbReference type="Gene3D" id="1.10.150.520">
    <property type="match status" value="1"/>
</dbReference>
<dbReference type="AlphaFoldDB" id="A0A2I1RGR6"/>